<feature type="chain" id="PRO_5043820452" evidence="1">
    <location>
        <begin position="17"/>
        <end position="108"/>
    </location>
</feature>
<keyword evidence="3" id="KW-1185">Reference proteome</keyword>
<feature type="non-terminal residue" evidence="2">
    <location>
        <position position="108"/>
    </location>
</feature>
<sequence length="108" mass="12443">LFSIAVLLSLPPLSGADENEASTVTFGNLRTRRPKRNRTRTPALLQLPANCHNINNRTRDVVMSECGKCCLSECRKRFGSESDKCTLCWRRCNEWYGRISERFGQDYR</sequence>
<dbReference type="Proteomes" id="UP001432322">
    <property type="component" value="Unassembled WGS sequence"/>
</dbReference>
<evidence type="ECO:0000256" key="1">
    <source>
        <dbReference type="SAM" id="SignalP"/>
    </source>
</evidence>
<dbReference type="AlphaFoldDB" id="A0AAV5WBM8"/>
<keyword evidence="1" id="KW-0732">Signal</keyword>
<accession>A0AAV5WBM8</accession>
<organism evidence="2 3">
    <name type="scientific">Pristionchus fissidentatus</name>
    <dbReference type="NCBI Taxonomy" id="1538716"/>
    <lineage>
        <taxon>Eukaryota</taxon>
        <taxon>Metazoa</taxon>
        <taxon>Ecdysozoa</taxon>
        <taxon>Nematoda</taxon>
        <taxon>Chromadorea</taxon>
        <taxon>Rhabditida</taxon>
        <taxon>Rhabditina</taxon>
        <taxon>Diplogasteromorpha</taxon>
        <taxon>Diplogasteroidea</taxon>
        <taxon>Neodiplogasteridae</taxon>
        <taxon>Pristionchus</taxon>
    </lineage>
</organism>
<feature type="signal peptide" evidence="1">
    <location>
        <begin position="1"/>
        <end position="16"/>
    </location>
</feature>
<dbReference type="EMBL" id="BTSY01000005">
    <property type="protein sequence ID" value="GMT27234.1"/>
    <property type="molecule type" value="Genomic_DNA"/>
</dbReference>
<evidence type="ECO:0000313" key="3">
    <source>
        <dbReference type="Proteomes" id="UP001432322"/>
    </source>
</evidence>
<reference evidence="2" key="1">
    <citation type="submission" date="2023-10" db="EMBL/GenBank/DDBJ databases">
        <title>Genome assembly of Pristionchus species.</title>
        <authorList>
            <person name="Yoshida K."/>
            <person name="Sommer R.J."/>
        </authorList>
    </citation>
    <scope>NUCLEOTIDE SEQUENCE</scope>
    <source>
        <strain evidence="2">RS5133</strain>
    </source>
</reference>
<feature type="non-terminal residue" evidence="2">
    <location>
        <position position="1"/>
    </location>
</feature>
<name>A0AAV5WBM8_9BILA</name>
<protein>
    <submittedName>
        <fullName evidence="2">Uncharacterized protein</fullName>
    </submittedName>
</protein>
<evidence type="ECO:0000313" key="2">
    <source>
        <dbReference type="EMBL" id="GMT27234.1"/>
    </source>
</evidence>
<comment type="caution">
    <text evidence="2">The sequence shown here is derived from an EMBL/GenBank/DDBJ whole genome shotgun (WGS) entry which is preliminary data.</text>
</comment>
<gene>
    <name evidence="2" type="ORF">PFISCL1PPCAC_18531</name>
</gene>
<proteinExistence type="predicted"/>